<accession>A0ABQ3MEB2</accession>
<comment type="caution">
    <text evidence="1">The sequence shown here is derived from an EMBL/GenBank/DDBJ whole genome shotgun (WGS) entry which is preliminary data.</text>
</comment>
<evidence type="ECO:0000313" key="1">
    <source>
        <dbReference type="EMBL" id="GHH42135.1"/>
    </source>
</evidence>
<organism evidence="1 2">
    <name type="scientific">Lentzea cavernae</name>
    <dbReference type="NCBI Taxonomy" id="2020703"/>
    <lineage>
        <taxon>Bacteria</taxon>
        <taxon>Bacillati</taxon>
        <taxon>Actinomycetota</taxon>
        <taxon>Actinomycetes</taxon>
        <taxon>Pseudonocardiales</taxon>
        <taxon>Pseudonocardiaceae</taxon>
        <taxon>Lentzea</taxon>
    </lineage>
</organism>
<name>A0ABQ3MEB2_9PSEU</name>
<proteinExistence type="predicted"/>
<protein>
    <submittedName>
        <fullName evidence="1">Uncharacterized protein</fullName>
    </submittedName>
</protein>
<dbReference type="Proteomes" id="UP000605568">
    <property type="component" value="Unassembled WGS sequence"/>
</dbReference>
<keyword evidence="2" id="KW-1185">Reference proteome</keyword>
<dbReference type="EMBL" id="BNAR01000005">
    <property type="protein sequence ID" value="GHH42135.1"/>
    <property type="molecule type" value="Genomic_DNA"/>
</dbReference>
<gene>
    <name evidence="1" type="ORF">GCM10017774_37910</name>
</gene>
<evidence type="ECO:0000313" key="2">
    <source>
        <dbReference type="Proteomes" id="UP000605568"/>
    </source>
</evidence>
<reference evidence="2" key="1">
    <citation type="journal article" date="2019" name="Int. J. Syst. Evol. Microbiol.">
        <title>The Global Catalogue of Microorganisms (GCM) 10K type strain sequencing project: providing services to taxonomists for standard genome sequencing and annotation.</title>
        <authorList>
            <consortium name="The Broad Institute Genomics Platform"/>
            <consortium name="The Broad Institute Genome Sequencing Center for Infectious Disease"/>
            <person name="Wu L."/>
            <person name="Ma J."/>
        </authorList>
    </citation>
    <scope>NUCLEOTIDE SEQUENCE [LARGE SCALE GENOMIC DNA]</scope>
    <source>
        <strain evidence="2">CGMCC 4.7367</strain>
    </source>
</reference>
<sequence>MDEVVCDYISASCVTRFAQVKQNGWTGIMGAACSSLALNNLSVILWLDKCVVAGSRLDQHSVSMRERCESLEILSILGLPSMLLEFNNKLVPDGRDFADAIHLSSELFHARVGSMLDVINLFPPIVGEVSKIEAGEVLGRATFIHLRRRLS</sequence>